<feature type="compositionally biased region" description="Gly residues" evidence="1">
    <location>
        <begin position="1"/>
        <end position="10"/>
    </location>
</feature>
<dbReference type="EMBL" id="RCMI01001283">
    <property type="protein sequence ID" value="KAG2887253.1"/>
    <property type="molecule type" value="Genomic_DNA"/>
</dbReference>
<comment type="caution">
    <text evidence="2">The sequence shown here is derived from an EMBL/GenBank/DDBJ whole genome shotgun (WGS) entry which is preliminary data.</text>
</comment>
<evidence type="ECO:0000313" key="2">
    <source>
        <dbReference type="EMBL" id="KAG2887253.1"/>
    </source>
</evidence>
<accession>A0A8T1API5</accession>
<proteinExistence type="predicted"/>
<feature type="region of interest" description="Disordered" evidence="1">
    <location>
        <begin position="1"/>
        <end position="33"/>
    </location>
</feature>
<dbReference type="Proteomes" id="UP000774804">
    <property type="component" value="Unassembled WGS sequence"/>
</dbReference>
<evidence type="ECO:0000256" key="1">
    <source>
        <dbReference type="SAM" id="MobiDB-lite"/>
    </source>
</evidence>
<gene>
    <name evidence="2" type="ORF">PC115_g20418</name>
</gene>
<protein>
    <submittedName>
        <fullName evidence="2">Uncharacterized protein</fullName>
    </submittedName>
</protein>
<sequence>MTSAGAGGVAGVVTVDQTRQKNREGAGQNSACGLGWSKGIIARGKSAEPTQMEKDFISYGHVQQQREQLERRTQGS</sequence>
<dbReference type="AlphaFoldDB" id="A0A8T1API5"/>
<organism evidence="2 3">
    <name type="scientific">Phytophthora cactorum</name>
    <dbReference type="NCBI Taxonomy" id="29920"/>
    <lineage>
        <taxon>Eukaryota</taxon>
        <taxon>Sar</taxon>
        <taxon>Stramenopiles</taxon>
        <taxon>Oomycota</taxon>
        <taxon>Peronosporomycetes</taxon>
        <taxon>Peronosporales</taxon>
        <taxon>Peronosporaceae</taxon>
        <taxon>Phytophthora</taxon>
    </lineage>
</organism>
<name>A0A8T1API5_9STRA</name>
<evidence type="ECO:0000313" key="3">
    <source>
        <dbReference type="Proteomes" id="UP000774804"/>
    </source>
</evidence>
<reference evidence="2" key="1">
    <citation type="submission" date="2018-10" db="EMBL/GenBank/DDBJ databases">
        <title>Effector identification in a new, highly contiguous assembly of the strawberry crown rot pathogen Phytophthora cactorum.</title>
        <authorList>
            <person name="Armitage A.D."/>
            <person name="Nellist C.F."/>
            <person name="Bates H."/>
            <person name="Vickerstaff R.J."/>
            <person name="Harrison R.J."/>
        </authorList>
    </citation>
    <scope>NUCLEOTIDE SEQUENCE</scope>
    <source>
        <strain evidence="2">4032</strain>
    </source>
</reference>